<evidence type="ECO:0000313" key="2">
    <source>
        <dbReference type="EMBL" id="GJD96239.1"/>
    </source>
</evidence>
<proteinExistence type="predicted"/>
<name>A0ABQ4S2U7_9HYPH</name>
<dbReference type="Proteomes" id="UP001055125">
    <property type="component" value="Unassembled WGS sequence"/>
</dbReference>
<feature type="transmembrane region" description="Helical" evidence="1">
    <location>
        <begin position="6"/>
        <end position="27"/>
    </location>
</feature>
<sequence>MDETGDGVIVMILALWVVAAVAGWDLAKRKGLNKRRWAATCLFFPPALIGLALTKSQQRPGETEAFRNRWTSLAAYDPEIKAAVERLSALGPPAVAQFRLSWGDVQNKEAIPLIVADIEQRWAAGEHFKGLR</sequence>
<dbReference type="EMBL" id="BPQP01000057">
    <property type="protein sequence ID" value="GJD96239.1"/>
    <property type="molecule type" value="Genomic_DNA"/>
</dbReference>
<comment type="caution">
    <text evidence="2">The sequence shown here is derived from an EMBL/GenBank/DDBJ whole genome shotgun (WGS) entry which is preliminary data.</text>
</comment>
<keyword evidence="1" id="KW-0472">Membrane</keyword>
<keyword evidence="3" id="KW-1185">Reference proteome</keyword>
<reference evidence="2" key="2">
    <citation type="submission" date="2021-08" db="EMBL/GenBank/DDBJ databases">
        <authorList>
            <person name="Tani A."/>
            <person name="Ola A."/>
            <person name="Ogura Y."/>
            <person name="Katsura K."/>
            <person name="Hayashi T."/>
        </authorList>
    </citation>
    <scope>NUCLEOTIDE SEQUENCE</scope>
    <source>
        <strain evidence="2">DSM 19015</strain>
    </source>
</reference>
<keyword evidence="1" id="KW-0812">Transmembrane</keyword>
<evidence type="ECO:0008006" key="4">
    <source>
        <dbReference type="Google" id="ProtNLM"/>
    </source>
</evidence>
<protein>
    <recommendedName>
        <fullName evidence="4">Cardiolipin synthase N-terminal domain-containing protein</fullName>
    </recommendedName>
</protein>
<accession>A0ABQ4S2U7</accession>
<evidence type="ECO:0000313" key="3">
    <source>
        <dbReference type="Proteomes" id="UP001055125"/>
    </source>
</evidence>
<organism evidence="2 3">
    <name type="scientific">Methylobacterium iners</name>
    <dbReference type="NCBI Taxonomy" id="418707"/>
    <lineage>
        <taxon>Bacteria</taxon>
        <taxon>Pseudomonadati</taxon>
        <taxon>Pseudomonadota</taxon>
        <taxon>Alphaproteobacteria</taxon>
        <taxon>Hyphomicrobiales</taxon>
        <taxon>Methylobacteriaceae</taxon>
        <taxon>Methylobacterium</taxon>
    </lineage>
</organism>
<reference evidence="2" key="1">
    <citation type="journal article" date="2021" name="Front. Microbiol.">
        <title>Comprehensive Comparative Genomics and Phenotyping of Methylobacterium Species.</title>
        <authorList>
            <person name="Alessa O."/>
            <person name="Ogura Y."/>
            <person name="Fujitani Y."/>
            <person name="Takami H."/>
            <person name="Hayashi T."/>
            <person name="Sahin N."/>
            <person name="Tani A."/>
        </authorList>
    </citation>
    <scope>NUCLEOTIDE SEQUENCE</scope>
    <source>
        <strain evidence="2">DSM 19015</strain>
    </source>
</reference>
<keyword evidence="1" id="KW-1133">Transmembrane helix</keyword>
<evidence type="ECO:0000256" key="1">
    <source>
        <dbReference type="SAM" id="Phobius"/>
    </source>
</evidence>
<dbReference type="RefSeq" id="WP_238245354.1">
    <property type="nucleotide sequence ID" value="NZ_BPQP01000057.1"/>
</dbReference>
<gene>
    <name evidence="2" type="ORF">OCOJLMKI_3459</name>
</gene>